<dbReference type="AlphaFoldDB" id="A0A2T0N4N8"/>
<organism evidence="1 2">
    <name type="scientific">Nonomuraea fuscirosea</name>
    <dbReference type="NCBI Taxonomy" id="1291556"/>
    <lineage>
        <taxon>Bacteria</taxon>
        <taxon>Bacillati</taxon>
        <taxon>Actinomycetota</taxon>
        <taxon>Actinomycetes</taxon>
        <taxon>Streptosporangiales</taxon>
        <taxon>Streptosporangiaceae</taxon>
        <taxon>Nonomuraea</taxon>
    </lineage>
</organism>
<evidence type="ECO:0000313" key="1">
    <source>
        <dbReference type="EMBL" id="PRX67331.1"/>
    </source>
</evidence>
<reference evidence="1 2" key="1">
    <citation type="submission" date="2018-03" db="EMBL/GenBank/DDBJ databases">
        <title>Genomic Encyclopedia of Type Strains, Phase III (KMG-III): the genomes of soil and plant-associated and newly described type strains.</title>
        <authorList>
            <person name="Whitman W."/>
        </authorList>
    </citation>
    <scope>NUCLEOTIDE SEQUENCE [LARGE SCALE GENOMIC DNA]</scope>
    <source>
        <strain evidence="1 2">CGMCC 4.7104</strain>
    </source>
</reference>
<accession>A0A2T0N4N8</accession>
<dbReference type="Proteomes" id="UP000238312">
    <property type="component" value="Unassembled WGS sequence"/>
</dbReference>
<sequence length="44" mass="4985">MARPKRLRHRVPVKLRHHWKLVALCGAFLAAYWGCSAATPSART</sequence>
<keyword evidence="2" id="KW-1185">Reference proteome</keyword>
<proteinExistence type="predicted"/>
<dbReference type="EMBL" id="PVNG01000004">
    <property type="protein sequence ID" value="PRX67331.1"/>
    <property type="molecule type" value="Genomic_DNA"/>
</dbReference>
<evidence type="ECO:0000313" key="2">
    <source>
        <dbReference type="Proteomes" id="UP000238312"/>
    </source>
</evidence>
<name>A0A2T0N4N8_9ACTN</name>
<gene>
    <name evidence="1" type="ORF">B0I32_10487</name>
</gene>
<protein>
    <submittedName>
        <fullName evidence="1">Uncharacterized protein</fullName>
    </submittedName>
</protein>
<comment type="caution">
    <text evidence="1">The sequence shown here is derived from an EMBL/GenBank/DDBJ whole genome shotgun (WGS) entry which is preliminary data.</text>
</comment>